<dbReference type="AlphaFoldDB" id="A0A5B7CPE9"/>
<evidence type="ECO:0000313" key="1">
    <source>
        <dbReference type="EMBL" id="MPC11319.1"/>
    </source>
</evidence>
<comment type="caution">
    <text evidence="1">The sequence shown here is derived from an EMBL/GenBank/DDBJ whole genome shotgun (WGS) entry which is preliminary data.</text>
</comment>
<name>A0A5B7CPE9_PORTR</name>
<reference evidence="1 2" key="1">
    <citation type="submission" date="2019-05" db="EMBL/GenBank/DDBJ databases">
        <title>Another draft genome of Portunus trituberculatus and its Hox gene families provides insights of decapod evolution.</title>
        <authorList>
            <person name="Jeong J.-H."/>
            <person name="Song I."/>
            <person name="Kim S."/>
            <person name="Choi T."/>
            <person name="Kim D."/>
            <person name="Ryu S."/>
            <person name="Kim W."/>
        </authorList>
    </citation>
    <scope>NUCLEOTIDE SEQUENCE [LARGE SCALE GENOMIC DNA]</scope>
    <source>
        <tissue evidence="1">Muscle</tissue>
    </source>
</reference>
<sequence>MFTTLSTTPPPPLCIRHQCLGATDLENATFVPMVASYRFMDQQDHLLFNYCLTNLPHHHCLSSPCLKSLSRFASQTALEPYACQDQGEDWQFHDVFQSFYNSDWTQTGMALEALSTPAGNARMGKRELFVRQRFLRLCSRADS</sequence>
<dbReference type="Proteomes" id="UP000324222">
    <property type="component" value="Unassembled WGS sequence"/>
</dbReference>
<gene>
    <name evidence="1" type="ORF">E2C01_003982</name>
</gene>
<organism evidence="1 2">
    <name type="scientific">Portunus trituberculatus</name>
    <name type="common">Swimming crab</name>
    <name type="synonym">Neptunus trituberculatus</name>
    <dbReference type="NCBI Taxonomy" id="210409"/>
    <lineage>
        <taxon>Eukaryota</taxon>
        <taxon>Metazoa</taxon>
        <taxon>Ecdysozoa</taxon>
        <taxon>Arthropoda</taxon>
        <taxon>Crustacea</taxon>
        <taxon>Multicrustacea</taxon>
        <taxon>Malacostraca</taxon>
        <taxon>Eumalacostraca</taxon>
        <taxon>Eucarida</taxon>
        <taxon>Decapoda</taxon>
        <taxon>Pleocyemata</taxon>
        <taxon>Brachyura</taxon>
        <taxon>Eubrachyura</taxon>
        <taxon>Portunoidea</taxon>
        <taxon>Portunidae</taxon>
        <taxon>Portuninae</taxon>
        <taxon>Portunus</taxon>
    </lineage>
</organism>
<keyword evidence="2" id="KW-1185">Reference proteome</keyword>
<accession>A0A5B7CPE9</accession>
<evidence type="ECO:0000313" key="2">
    <source>
        <dbReference type="Proteomes" id="UP000324222"/>
    </source>
</evidence>
<proteinExistence type="predicted"/>
<protein>
    <submittedName>
        <fullName evidence="1">Uncharacterized protein</fullName>
    </submittedName>
</protein>
<dbReference type="EMBL" id="VSRR010000157">
    <property type="protein sequence ID" value="MPC11319.1"/>
    <property type="molecule type" value="Genomic_DNA"/>
</dbReference>